<dbReference type="CDD" id="cd12547">
    <property type="entry name" value="RRM1_2_PAR10"/>
    <property type="match status" value="1"/>
</dbReference>
<feature type="domain" description="WWE" evidence="11">
    <location>
        <begin position="924"/>
        <end position="1002"/>
    </location>
</feature>
<evidence type="ECO:0000259" key="10">
    <source>
        <dbReference type="PROSITE" id="PS50102"/>
    </source>
</evidence>
<dbReference type="GO" id="GO:0005634">
    <property type="term" value="C:nucleus"/>
    <property type="evidence" value="ECO:0007669"/>
    <property type="project" value="UniProtKB-SubCell"/>
</dbReference>
<evidence type="ECO:0000256" key="5">
    <source>
        <dbReference type="ARBA" id="ARBA00023242"/>
    </source>
</evidence>
<dbReference type="SUPFAM" id="SSF54928">
    <property type="entry name" value="RNA-binding domain, RBD"/>
    <property type="match status" value="1"/>
</dbReference>
<feature type="domain" description="RRM" evidence="10">
    <location>
        <begin position="167"/>
        <end position="234"/>
    </location>
</feature>
<dbReference type="OrthoDB" id="6133115at2759"/>
<accession>A0A3P8ZZ13</accession>
<dbReference type="InterPro" id="IPR035979">
    <property type="entry name" value="RBD_domain_sf"/>
</dbReference>
<dbReference type="Pfam" id="PF00644">
    <property type="entry name" value="PARP"/>
    <property type="match status" value="1"/>
</dbReference>
<dbReference type="Gene3D" id="3.30.720.50">
    <property type="match status" value="1"/>
</dbReference>
<dbReference type="EC" id="2.4.2.-" evidence="8"/>
<keyword evidence="4 8" id="KW-0520">NAD</keyword>
<evidence type="ECO:0000256" key="7">
    <source>
        <dbReference type="PROSITE-ProRule" id="PRU00176"/>
    </source>
</evidence>
<evidence type="ECO:0000256" key="8">
    <source>
        <dbReference type="RuleBase" id="RU362114"/>
    </source>
</evidence>
<evidence type="ECO:0000313" key="14">
    <source>
        <dbReference type="Proteomes" id="UP000265140"/>
    </source>
</evidence>
<dbReference type="SUPFAM" id="SSF56399">
    <property type="entry name" value="ADP-ribosylation"/>
    <property type="match status" value="1"/>
</dbReference>
<comment type="subcellular location">
    <subcellularLocation>
        <location evidence="1">Nucleus</location>
    </subcellularLocation>
</comment>
<dbReference type="AlphaFoldDB" id="A0A3P8ZZ13"/>
<name>A0A3P8ZZ13_ESOLU</name>
<dbReference type="PANTHER" id="PTHR14453:SF94">
    <property type="entry name" value="PROTEIN MONO-ADP-RIBOSYLTRANSFERASE PARP10"/>
    <property type="match status" value="1"/>
</dbReference>
<dbReference type="GO" id="GO:0003723">
    <property type="term" value="F:RNA binding"/>
    <property type="evidence" value="ECO:0007669"/>
    <property type="project" value="UniProtKB-UniRule"/>
</dbReference>
<dbReference type="FunFam" id="3.90.228.10:FF:000008">
    <property type="entry name" value="Poly [ADP-ribose] polymerase"/>
    <property type="match status" value="1"/>
</dbReference>
<dbReference type="InterPro" id="IPR012677">
    <property type="entry name" value="Nucleotide-bd_a/b_plait_sf"/>
</dbReference>
<dbReference type="InterPro" id="IPR003903">
    <property type="entry name" value="UIM_dom"/>
</dbReference>
<dbReference type="GO" id="GO:0003950">
    <property type="term" value="F:NAD+ poly-ADP-ribosyltransferase activity"/>
    <property type="evidence" value="ECO:0007669"/>
    <property type="project" value="UniProtKB-UniRule"/>
</dbReference>
<dbReference type="Pfam" id="PF23222">
    <property type="entry name" value="RRM_PARP14_1"/>
    <property type="match status" value="1"/>
</dbReference>
<evidence type="ECO:0000256" key="6">
    <source>
        <dbReference type="ARBA" id="ARBA00024347"/>
    </source>
</evidence>
<organism evidence="13 14">
    <name type="scientific">Esox lucius</name>
    <name type="common">Northern pike</name>
    <dbReference type="NCBI Taxonomy" id="8010"/>
    <lineage>
        <taxon>Eukaryota</taxon>
        <taxon>Metazoa</taxon>
        <taxon>Chordata</taxon>
        <taxon>Craniata</taxon>
        <taxon>Vertebrata</taxon>
        <taxon>Euteleostomi</taxon>
        <taxon>Actinopterygii</taxon>
        <taxon>Neopterygii</taxon>
        <taxon>Teleostei</taxon>
        <taxon>Protacanthopterygii</taxon>
        <taxon>Esociformes</taxon>
        <taxon>Esocidae</taxon>
        <taxon>Esox</taxon>
    </lineage>
</organism>
<dbReference type="Gene3D" id="3.30.70.330">
    <property type="match status" value="2"/>
</dbReference>
<dbReference type="KEGG" id="els:105012754"/>
<dbReference type="GeneTree" id="ENSGT00940000162035"/>
<feature type="compositionally biased region" description="Polar residues" evidence="9">
    <location>
        <begin position="249"/>
        <end position="263"/>
    </location>
</feature>
<dbReference type="Proteomes" id="UP000265140">
    <property type="component" value="Chromosome 10"/>
</dbReference>
<dbReference type="Gene3D" id="3.90.228.10">
    <property type="match status" value="1"/>
</dbReference>
<dbReference type="PROSITE" id="PS50918">
    <property type="entry name" value="WWE"/>
    <property type="match status" value="1"/>
</dbReference>
<dbReference type="Pfam" id="PF02825">
    <property type="entry name" value="WWE"/>
    <property type="match status" value="1"/>
</dbReference>
<dbReference type="STRING" id="8010.ENSELUP00000033719"/>
<evidence type="ECO:0000259" key="12">
    <source>
        <dbReference type="PROSITE" id="PS51059"/>
    </source>
</evidence>
<dbReference type="GO" id="GO:0005737">
    <property type="term" value="C:cytoplasm"/>
    <property type="evidence" value="ECO:0007669"/>
    <property type="project" value="TreeGrafter"/>
</dbReference>
<dbReference type="PANTHER" id="PTHR14453">
    <property type="entry name" value="PARP/ZINC FINGER CCCH TYPE DOMAIN CONTAINING PROTEIN"/>
    <property type="match status" value="1"/>
</dbReference>
<dbReference type="InParanoid" id="A0A3P8ZZ13"/>
<reference evidence="13" key="3">
    <citation type="submission" date="2025-08" db="UniProtKB">
        <authorList>
            <consortium name="Ensembl"/>
        </authorList>
    </citation>
    <scope>IDENTIFICATION</scope>
</reference>
<reference evidence="13" key="4">
    <citation type="submission" date="2025-09" db="UniProtKB">
        <authorList>
            <consortium name="Ensembl"/>
        </authorList>
    </citation>
    <scope>IDENTIFICATION</scope>
</reference>
<evidence type="ECO:0000256" key="4">
    <source>
        <dbReference type="ARBA" id="ARBA00023027"/>
    </source>
</evidence>
<evidence type="ECO:0000313" key="13">
    <source>
        <dbReference type="Ensembl" id="ENSELUP00000033719.2"/>
    </source>
</evidence>
<reference evidence="13" key="2">
    <citation type="submission" date="2020-02" db="EMBL/GenBank/DDBJ databases">
        <title>Esox lucius (northern pike) genome, fEsoLuc1, primary haplotype.</title>
        <authorList>
            <person name="Myers G."/>
            <person name="Karagic N."/>
            <person name="Meyer A."/>
            <person name="Pippel M."/>
            <person name="Reichard M."/>
            <person name="Winkler S."/>
            <person name="Tracey A."/>
            <person name="Sims Y."/>
            <person name="Howe K."/>
            <person name="Rhie A."/>
            <person name="Formenti G."/>
            <person name="Durbin R."/>
            <person name="Fedrigo O."/>
            <person name="Jarvis E.D."/>
        </authorList>
    </citation>
    <scope>NUCLEOTIDE SEQUENCE [LARGE SCALE GENOMIC DNA]</scope>
</reference>
<feature type="region of interest" description="Disordered" evidence="9">
    <location>
        <begin position="244"/>
        <end position="306"/>
    </location>
</feature>
<reference evidence="14" key="1">
    <citation type="journal article" date="2014" name="PLoS ONE">
        <title>The genome and linkage map of the northern pike (Esox lucius): conserved synteny revealed between the salmonid sister group and the Neoteleostei.</title>
        <authorList>
            <person name="Rondeau E.B."/>
            <person name="Minkley D.R."/>
            <person name="Leong J.S."/>
            <person name="Messmer A.M."/>
            <person name="Jantzen J.R."/>
            <person name="von Schalburg K.R."/>
            <person name="Lemon C."/>
            <person name="Bird N.H."/>
            <person name="Koop B.F."/>
        </authorList>
    </citation>
    <scope>NUCLEOTIDE SEQUENCE</scope>
</reference>
<dbReference type="RefSeq" id="XP_010872114.2">
    <property type="nucleotide sequence ID" value="XM_010873812.5"/>
</dbReference>
<keyword evidence="2 8" id="KW-0328">Glycosyltransferase</keyword>
<evidence type="ECO:0000259" key="11">
    <source>
        <dbReference type="PROSITE" id="PS50918"/>
    </source>
</evidence>
<dbReference type="SMART" id="SM00360">
    <property type="entry name" value="RRM"/>
    <property type="match status" value="1"/>
</dbReference>
<dbReference type="GO" id="GO:0010629">
    <property type="term" value="P:negative regulation of gene expression"/>
    <property type="evidence" value="ECO:0007669"/>
    <property type="project" value="TreeGrafter"/>
</dbReference>
<dbReference type="SMART" id="SM00726">
    <property type="entry name" value="UIM"/>
    <property type="match status" value="2"/>
</dbReference>
<evidence type="ECO:0000256" key="1">
    <source>
        <dbReference type="ARBA" id="ARBA00004123"/>
    </source>
</evidence>
<evidence type="ECO:0000256" key="2">
    <source>
        <dbReference type="ARBA" id="ARBA00022676"/>
    </source>
</evidence>
<evidence type="ECO:0000256" key="3">
    <source>
        <dbReference type="ARBA" id="ARBA00022679"/>
    </source>
</evidence>
<keyword evidence="5" id="KW-0539">Nucleus</keyword>
<dbReference type="GeneID" id="105012754"/>
<dbReference type="Bgee" id="ENSELUG00000001455">
    <property type="expression patterns" value="Expressed in ovary and 14 other cell types or tissues"/>
</dbReference>
<dbReference type="Pfam" id="PF23085">
    <property type="entry name" value="RRM_PARP14_3"/>
    <property type="match status" value="1"/>
</dbReference>
<dbReference type="InterPro" id="IPR004170">
    <property type="entry name" value="WWE_dom"/>
</dbReference>
<dbReference type="PROSITE" id="PS50102">
    <property type="entry name" value="RRM"/>
    <property type="match status" value="1"/>
</dbReference>
<dbReference type="InterPro" id="IPR012317">
    <property type="entry name" value="Poly(ADP-ribose)pol_cat_dom"/>
</dbReference>
<dbReference type="CTD" id="84875"/>
<dbReference type="InterPro" id="IPR000504">
    <property type="entry name" value="RRM_dom"/>
</dbReference>
<evidence type="ECO:0000256" key="9">
    <source>
        <dbReference type="SAM" id="MobiDB-lite"/>
    </source>
</evidence>
<keyword evidence="14" id="KW-1185">Reference proteome</keyword>
<comment type="similarity">
    <text evidence="6">Belongs to the ARTD/PARP family.</text>
</comment>
<protein>
    <recommendedName>
        <fullName evidence="8">Poly [ADP-ribose] polymerase</fullName>
        <shortName evidence="8">PARP</shortName>
        <ecNumber evidence="8">2.4.2.-</ecNumber>
    </recommendedName>
</protein>
<dbReference type="InterPro" id="IPR057051">
    <property type="entry name" value="PARP14_RPM_1"/>
</dbReference>
<dbReference type="InterPro" id="IPR034464">
    <property type="entry name" value="PAR10_RRM1_2"/>
</dbReference>
<dbReference type="SUPFAM" id="SSF117839">
    <property type="entry name" value="WWE domain"/>
    <property type="match status" value="1"/>
</dbReference>
<dbReference type="PROSITE" id="PS51059">
    <property type="entry name" value="PARP_CATALYTIC"/>
    <property type="match status" value="1"/>
</dbReference>
<sequence>MSIESQEDRTVEVLGVIDEVEDELLSLYFENKRRSGGGCLESVNRKGSRALLLFEKAEDAARVLSRRPHVLHTAELTVRKPACKDPCRLLLCGVNPSTSQELVELYVENMMGIDEEQYTLYPSSGRDLVLVHFHQAFNKDFQKLSTKISNKSLDGAHIVLEQIDQTDSVTVENLPPSITADTLSLYLENKRSGQIKEVTMMTEGLARVSFQDFDSVERVINQTHKLRETELTIRPYFSFLQSEESSFSPQTSPLTSVNGTSDGDTVDTQHEDSVSPAQTGSLPAASTSDDSPPLLQSDPEPQSHQLPPLVSKAAEAQGGVQDLKSRPELLSRRISVPDPVNLALFQLSPLPQSLQQTYPAFSIQIRDEGICVSGPDQQGLEQLENTVLEFLGDVAQVHIPFDPEKARFLAKQEVKDRVLQTLRDGGLPCVYSVSDCMVMLASLSFSLVSEACSTLKDLLRDFSIPVDGEYECVLYSQEWNDFLPSLGLCTAQVSERGGQINVLTLRGLEDEKKSKMVKFLSTPIKKEAVITMKSGMLKYIQTHHHQLLADMHYVSIVPLETPDMCGLRIHGSPGPCQMAEQVLQDVVSSTVTRTITVNKPGVARFLLEEGEGASILREMQARFQVYIDMVEVHWKPLETEDIFEAAWKMMLNHNFPRRSSDVFLQSSPDLAHADQNSNNLSAPDSGLLEEAKKLFSAIDEPVDSGLSGPTTPTDMEEEDLCTAQEPMALSADIWVEEKTPMLTEGGGHDATALGASTLDEVAELSLAIQYSMESTKSFATEEEELQKALEMSMKITEHDGSNDVDIASLPAAGARHDKSAHESLQDDIQSANTATIYVFAGYNSDLIRVDIALSKKVNLRQHVEKLEHRSLRSISEYHRKCLNLIKRKHAVDVTIQGTTATVTGFKDFVTGAMSDMKLLLRRIATVTSDSDVLSTVQWVWHDPAASGTTTPYPPEVIVFMENACKMKQKKMDILLNNQPHIINFEKMQEYNVASGKSVTISRKMLSSGDLQDRDYSLSNLPETFRLNEDSDEFQDVKKDFYASIQEYHNKIRIVKVEKLMNGLLYNQYKLKKASMNQCVNGPDVERTLYHGTSENSVKEICVHGFNRSFCGKNATVYGQGVYFAVNSALSIQDQYSPPNADGHKFVFVAKVLTGDFTNGRHSMKTAPLKETSEIPLRYDSVADKTGNPSLFVIFNDTQAYPEYLITCQKIPR</sequence>
<dbReference type="PROSITE" id="PS50330">
    <property type="entry name" value="UIM"/>
    <property type="match status" value="1"/>
</dbReference>
<keyword evidence="7" id="KW-0694">RNA-binding</keyword>
<keyword evidence="3 8" id="KW-0808">Transferase</keyword>
<dbReference type="CDD" id="cd01439">
    <property type="entry name" value="TCCD_inducible_PARP_like"/>
    <property type="match status" value="1"/>
</dbReference>
<dbReference type="GO" id="GO:0070212">
    <property type="term" value="P:protein poly-ADP-ribosylation"/>
    <property type="evidence" value="ECO:0007669"/>
    <property type="project" value="TreeGrafter"/>
</dbReference>
<dbReference type="OMA" id="DHWLQGS"/>
<dbReference type="InterPro" id="IPR052056">
    <property type="entry name" value="Mono-ARTD/PARP"/>
</dbReference>
<dbReference type="GO" id="GO:1990404">
    <property type="term" value="F:NAD+-protein mono-ADP-ribosyltransferase activity"/>
    <property type="evidence" value="ECO:0007669"/>
    <property type="project" value="TreeGrafter"/>
</dbReference>
<proteinExistence type="inferred from homology"/>
<feature type="compositionally biased region" description="Polar residues" evidence="9">
    <location>
        <begin position="275"/>
        <end position="290"/>
    </location>
</feature>
<dbReference type="GO" id="GO:0003714">
    <property type="term" value="F:transcription corepressor activity"/>
    <property type="evidence" value="ECO:0007669"/>
    <property type="project" value="TreeGrafter"/>
</dbReference>
<dbReference type="Ensembl" id="ENSELUT00000019830.3">
    <property type="protein sequence ID" value="ENSELUP00000033719.2"/>
    <property type="gene ID" value="ENSELUG00000001455.3"/>
</dbReference>
<dbReference type="InterPro" id="IPR037197">
    <property type="entry name" value="WWE_dom_sf"/>
</dbReference>
<feature type="domain" description="PARP catalytic" evidence="12">
    <location>
        <begin position="1009"/>
        <end position="1212"/>
    </location>
</feature>